<name>A0A8J4STW5_9TREM</name>
<feature type="chain" id="PRO_5035149287" description="P-type ATPase A domain-containing protein" evidence="9">
    <location>
        <begin position="18"/>
        <end position="94"/>
    </location>
</feature>
<dbReference type="GO" id="GO:0006874">
    <property type="term" value="P:intracellular calcium ion homeostasis"/>
    <property type="evidence" value="ECO:0007669"/>
    <property type="project" value="TreeGrafter"/>
</dbReference>
<dbReference type="GO" id="GO:0005524">
    <property type="term" value="F:ATP binding"/>
    <property type="evidence" value="ECO:0007669"/>
    <property type="project" value="UniProtKB-KW"/>
</dbReference>
<evidence type="ECO:0000259" key="10">
    <source>
        <dbReference type="Pfam" id="PF00122"/>
    </source>
</evidence>
<protein>
    <recommendedName>
        <fullName evidence="10">P-type ATPase A domain-containing protein</fullName>
    </recommendedName>
</protein>
<feature type="signal peptide" evidence="9">
    <location>
        <begin position="1"/>
        <end position="17"/>
    </location>
</feature>
<keyword evidence="4" id="KW-0547">Nucleotide-binding</keyword>
<evidence type="ECO:0000256" key="2">
    <source>
        <dbReference type="ARBA" id="ARBA00022553"/>
    </source>
</evidence>
<dbReference type="AlphaFoldDB" id="A0A8J4STW5"/>
<dbReference type="GO" id="GO:0140358">
    <property type="term" value="F:P-type transmembrane transporter activity"/>
    <property type="evidence" value="ECO:0007669"/>
    <property type="project" value="InterPro"/>
</dbReference>
<comment type="caution">
    <text evidence="11">The sequence shown here is derived from an EMBL/GenBank/DDBJ whole genome shotgun (WGS) entry which is preliminary data.</text>
</comment>
<proteinExistence type="predicted"/>
<evidence type="ECO:0000313" key="12">
    <source>
        <dbReference type="Proteomes" id="UP000748531"/>
    </source>
</evidence>
<dbReference type="PANTHER" id="PTHR45630:SF8">
    <property type="entry name" value="CATION-TRANSPORTING ATPASE"/>
    <property type="match status" value="1"/>
</dbReference>
<reference evidence="11" key="1">
    <citation type="submission" date="2019-05" db="EMBL/GenBank/DDBJ databases">
        <title>Annotation for the trematode Paragonimus heterotremus.</title>
        <authorList>
            <person name="Choi Y.-J."/>
        </authorList>
    </citation>
    <scope>NUCLEOTIDE SEQUENCE</scope>
    <source>
        <strain evidence="11">LC</strain>
    </source>
</reference>
<comment type="subcellular location">
    <subcellularLocation>
        <location evidence="1">Membrane</location>
        <topology evidence="1">Multi-pass membrane protein</topology>
    </subcellularLocation>
</comment>
<sequence length="94" mass="10474">MFIIINLTVLLFHYSYHQNEVALKKTICGSTTVTVCREVNGSAEFQDVDSTELVPGDLIEIPRKGCMMHCDAFVLTGNCIVNESTLTGKYLLRC</sequence>
<keyword evidence="9" id="KW-0732">Signal</keyword>
<keyword evidence="7" id="KW-1278">Translocase</keyword>
<keyword evidence="5" id="KW-0067">ATP-binding</keyword>
<dbReference type="OrthoDB" id="48943at2759"/>
<dbReference type="Gene3D" id="2.70.150.10">
    <property type="entry name" value="Calcium-transporting ATPase, cytoplasmic transduction domain A"/>
    <property type="match status" value="1"/>
</dbReference>
<dbReference type="EMBL" id="LUCH01008844">
    <property type="protein sequence ID" value="KAF5396215.1"/>
    <property type="molecule type" value="Genomic_DNA"/>
</dbReference>
<evidence type="ECO:0000256" key="1">
    <source>
        <dbReference type="ARBA" id="ARBA00004141"/>
    </source>
</evidence>
<evidence type="ECO:0000256" key="3">
    <source>
        <dbReference type="ARBA" id="ARBA00022723"/>
    </source>
</evidence>
<keyword evidence="2" id="KW-0597">Phosphoprotein</keyword>
<keyword evidence="6" id="KW-0460">Magnesium</keyword>
<evidence type="ECO:0000256" key="8">
    <source>
        <dbReference type="ARBA" id="ARBA00049360"/>
    </source>
</evidence>
<gene>
    <name evidence="11" type="ORF">PHET_11010</name>
</gene>
<evidence type="ECO:0000256" key="6">
    <source>
        <dbReference type="ARBA" id="ARBA00022842"/>
    </source>
</evidence>
<dbReference type="GO" id="GO:0015203">
    <property type="term" value="F:polyamine transmembrane transporter activity"/>
    <property type="evidence" value="ECO:0007669"/>
    <property type="project" value="TreeGrafter"/>
</dbReference>
<dbReference type="InterPro" id="IPR006544">
    <property type="entry name" value="P-type_TPase_V"/>
</dbReference>
<comment type="catalytic activity">
    <reaction evidence="8">
        <text>ATP + H2O = ADP + phosphate + H(+)</text>
        <dbReference type="Rhea" id="RHEA:13065"/>
        <dbReference type="ChEBI" id="CHEBI:15377"/>
        <dbReference type="ChEBI" id="CHEBI:15378"/>
        <dbReference type="ChEBI" id="CHEBI:30616"/>
        <dbReference type="ChEBI" id="CHEBI:43474"/>
        <dbReference type="ChEBI" id="CHEBI:456216"/>
    </reaction>
</comment>
<dbReference type="Pfam" id="PF00122">
    <property type="entry name" value="E1-E2_ATPase"/>
    <property type="match status" value="1"/>
</dbReference>
<dbReference type="GO" id="GO:0031902">
    <property type="term" value="C:late endosome membrane"/>
    <property type="evidence" value="ECO:0007669"/>
    <property type="project" value="TreeGrafter"/>
</dbReference>
<accession>A0A8J4STW5</accession>
<dbReference type="GO" id="GO:0046872">
    <property type="term" value="F:metal ion binding"/>
    <property type="evidence" value="ECO:0007669"/>
    <property type="project" value="UniProtKB-KW"/>
</dbReference>
<evidence type="ECO:0000256" key="7">
    <source>
        <dbReference type="ARBA" id="ARBA00022967"/>
    </source>
</evidence>
<dbReference type="Proteomes" id="UP000748531">
    <property type="component" value="Unassembled WGS sequence"/>
</dbReference>
<dbReference type="SUPFAM" id="SSF81653">
    <property type="entry name" value="Calcium ATPase, transduction domain A"/>
    <property type="match status" value="1"/>
</dbReference>
<keyword evidence="3" id="KW-0479">Metal-binding</keyword>
<evidence type="ECO:0000256" key="4">
    <source>
        <dbReference type="ARBA" id="ARBA00022741"/>
    </source>
</evidence>
<organism evidence="11 12">
    <name type="scientific">Paragonimus heterotremus</name>
    <dbReference type="NCBI Taxonomy" id="100268"/>
    <lineage>
        <taxon>Eukaryota</taxon>
        <taxon>Metazoa</taxon>
        <taxon>Spiralia</taxon>
        <taxon>Lophotrochozoa</taxon>
        <taxon>Platyhelminthes</taxon>
        <taxon>Trematoda</taxon>
        <taxon>Digenea</taxon>
        <taxon>Plagiorchiida</taxon>
        <taxon>Troglotremata</taxon>
        <taxon>Troglotrematidae</taxon>
        <taxon>Paragonimus</taxon>
    </lineage>
</organism>
<dbReference type="InterPro" id="IPR059000">
    <property type="entry name" value="ATPase_P-type_domA"/>
</dbReference>
<evidence type="ECO:0000313" key="11">
    <source>
        <dbReference type="EMBL" id="KAF5396215.1"/>
    </source>
</evidence>
<dbReference type="GO" id="GO:0019829">
    <property type="term" value="F:ATPase-coupled monoatomic cation transmembrane transporter activity"/>
    <property type="evidence" value="ECO:0007669"/>
    <property type="project" value="TreeGrafter"/>
</dbReference>
<feature type="domain" description="P-type ATPase A" evidence="10">
    <location>
        <begin position="32"/>
        <end position="90"/>
    </location>
</feature>
<dbReference type="PANTHER" id="PTHR45630">
    <property type="entry name" value="CATION-TRANSPORTING ATPASE-RELATED"/>
    <property type="match status" value="1"/>
</dbReference>
<evidence type="ECO:0000256" key="5">
    <source>
        <dbReference type="ARBA" id="ARBA00022840"/>
    </source>
</evidence>
<evidence type="ECO:0000256" key="9">
    <source>
        <dbReference type="SAM" id="SignalP"/>
    </source>
</evidence>
<keyword evidence="12" id="KW-1185">Reference proteome</keyword>
<dbReference type="InterPro" id="IPR008250">
    <property type="entry name" value="ATPase_P-typ_transduc_dom_A_sf"/>
</dbReference>